<accession>A0ACD0NM33</accession>
<gene>
    <name evidence="1" type="ORF">IE53DRAFT_285697</name>
</gene>
<dbReference type="EMBL" id="KZ820650">
    <property type="protein sequence ID" value="PWN46885.1"/>
    <property type="molecule type" value="Genomic_DNA"/>
</dbReference>
<evidence type="ECO:0000313" key="2">
    <source>
        <dbReference type="Proteomes" id="UP000245626"/>
    </source>
</evidence>
<dbReference type="Proteomes" id="UP000245626">
    <property type="component" value="Unassembled WGS sequence"/>
</dbReference>
<name>A0ACD0NM33_9BASI</name>
<reference evidence="1 2" key="1">
    <citation type="journal article" date="2018" name="Mol. Biol. Evol.">
        <title>Broad Genomic Sampling Reveals a Smut Pathogenic Ancestry of the Fungal Clade Ustilaginomycotina.</title>
        <authorList>
            <person name="Kijpornyongpan T."/>
            <person name="Mondo S.J."/>
            <person name="Barry K."/>
            <person name="Sandor L."/>
            <person name="Lee J."/>
            <person name="Lipzen A."/>
            <person name="Pangilinan J."/>
            <person name="LaButti K."/>
            <person name="Hainaut M."/>
            <person name="Henrissat B."/>
            <person name="Grigoriev I.V."/>
            <person name="Spatafora J.W."/>
            <person name="Aime M.C."/>
        </authorList>
    </citation>
    <scope>NUCLEOTIDE SEQUENCE [LARGE SCALE GENOMIC DNA]</scope>
    <source>
        <strain evidence="1 2">SA 807</strain>
    </source>
</reference>
<proteinExistence type="predicted"/>
<keyword evidence="2" id="KW-1185">Reference proteome</keyword>
<evidence type="ECO:0000313" key="1">
    <source>
        <dbReference type="EMBL" id="PWN46885.1"/>
    </source>
</evidence>
<sequence>MYTYIQYCEMYPPLTEQEFRRSYYPSIKHHDSDPSLLFLLFFSLPFLLFSPFPESDPTPDLGFKWPTVCKPKRRREREKDGSHSIPSGQYLSSSFINSIPLELHLHPSRLHTPHSPLRSSFFLFFFFFF</sequence>
<organism evidence="1 2">
    <name type="scientific">Violaceomyces palustris</name>
    <dbReference type="NCBI Taxonomy" id="1673888"/>
    <lineage>
        <taxon>Eukaryota</taxon>
        <taxon>Fungi</taxon>
        <taxon>Dikarya</taxon>
        <taxon>Basidiomycota</taxon>
        <taxon>Ustilaginomycotina</taxon>
        <taxon>Ustilaginomycetes</taxon>
        <taxon>Violaceomycetales</taxon>
        <taxon>Violaceomycetaceae</taxon>
        <taxon>Violaceomyces</taxon>
    </lineage>
</organism>
<protein>
    <submittedName>
        <fullName evidence="1">Uncharacterized protein</fullName>
    </submittedName>
</protein>